<dbReference type="EMBL" id="KN831770">
    <property type="protein sequence ID" value="KIM46642.1"/>
    <property type="molecule type" value="Genomic_DNA"/>
</dbReference>
<evidence type="ECO:0000313" key="1">
    <source>
        <dbReference type="EMBL" id="KIM46642.1"/>
    </source>
</evidence>
<sequence length="70" mass="7801">MNICNPPHATGYLQRPPSLHAPSSRFQFFGVLRGEGSSEPILVFCGIGGEHDITHYVCCCMLHDRENLRS</sequence>
<keyword evidence="2" id="KW-1185">Reference proteome</keyword>
<organism evidence="1 2">
    <name type="scientific">Hebeloma cylindrosporum</name>
    <dbReference type="NCBI Taxonomy" id="76867"/>
    <lineage>
        <taxon>Eukaryota</taxon>
        <taxon>Fungi</taxon>
        <taxon>Dikarya</taxon>
        <taxon>Basidiomycota</taxon>
        <taxon>Agaricomycotina</taxon>
        <taxon>Agaricomycetes</taxon>
        <taxon>Agaricomycetidae</taxon>
        <taxon>Agaricales</taxon>
        <taxon>Agaricineae</taxon>
        <taxon>Hymenogastraceae</taxon>
        <taxon>Hebeloma</taxon>
    </lineage>
</organism>
<evidence type="ECO:0000313" key="2">
    <source>
        <dbReference type="Proteomes" id="UP000053424"/>
    </source>
</evidence>
<reference evidence="2" key="2">
    <citation type="submission" date="2015-01" db="EMBL/GenBank/DDBJ databases">
        <title>Evolutionary Origins and Diversification of the Mycorrhizal Mutualists.</title>
        <authorList>
            <consortium name="DOE Joint Genome Institute"/>
            <consortium name="Mycorrhizal Genomics Consortium"/>
            <person name="Kohler A."/>
            <person name="Kuo A."/>
            <person name="Nagy L.G."/>
            <person name="Floudas D."/>
            <person name="Copeland A."/>
            <person name="Barry K.W."/>
            <person name="Cichocki N."/>
            <person name="Veneault-Fourrey C."/>
            <person name="LaButti K."/>
            <person name="Lindquist E.A."/>
            <person name="Lipzen A."/>
            <person name="Lundell T."/>
            <person name="Morin E."/>
            <person name="Murat C."/>
            <person name="Riley R."/>
            <person name="Ohm R."/>
            <person name="Sun H."/>
            <person name="Tunlid A."/>
            <person name="Henrissat B."/>
            <person name="Grigoriev I.V."/>
            <person name="Hibbett D.S."/>
            <person name="Martin F."/>
        </authorList>
    </citation>
    <scope>NUCLEOTIDE SEQUENCE [LARGE SCALE GENOMIC DNA]</scope>
    <source>
        <strain evidence="2">h7</strain>
    </source>
</reference>
<dbReference type="HOGENOM" id="CLU_2758057_0_0_1"/>
<accession>A0A0C2Z0F4</accession>
<protein>
    <submittedName>
        <fullName evidence="1">Uncharacterized protein</fullName>
    </submittedName>
</protein>
<dbReference type="AlphaFoldDB" id="A0A0C2Z0F4"/>
<name>A0A0C2Z0F4_HEBCY</name>
<reference evidence="1 2" key="1">
    <citation type="submission" date="2014-04" db="EMBL/GenBank/DDBJ databases">
        <authorList>
            <consortium name="DOE Joint Genome Institute"/>
            <person name="Kuo A."/>
            <person name="Gay G."/>
            <person name="Dore J."/>
            <person name="Kohler A."/>
            <person name="Nagy L.G."/>
            <person name="Floudas D."/>
            <person name="Copeland A."/>
            <person name="Barry K.W."/>
            <person name="Cichocki N."/>
            <person name="Veneault-Fourrey C."/>
            <person name="LaButti K."/>
            <person name="Lindquist E.A."/>
            <person name="Lipzen A."/>
            <person name="Lundell T."/>
            <person name="Morin E."/>
            <person name="Murat C."/>
            <person name="Sun H."/>
            <person name="Tunlid A."/>
            <person name="Henrissat B."/>
            <person name="Grigoriev I.V."/>
            <person name="Hibbett D.S."/>
            <person name="Martin F."/>
            <person name="Nordberg H.P."/>
            <person name="Cantor M.N."/>
            <person name="Hua S.X."/>
        </authorList>
    </citation>
    <scope>NUCLEOTIDE SEQUENCE [LARGE SCALE GENOMIC DNA]</scope>
    <source>
        <strain evidence="2">h7</strain>
    </source>
</reference>
<gene>
    <name evidence="1" type="ORF">M413DRAFT_440247</name>
</gene>
<proteinExistence type="predicted"/>
<dbReference type="Proteomes" id="UP000053424">
    <property type="component" value="Unassembled WGS sequence"/>
</dbReference>